<sequence>MTPETPHVNSALSSLTNETKTDAPITPILSGYMLKIFGYVNTFFLSILAGSVGIITNTVNISVYWKMGLSGTTNISFFALSIIDLLVSLTSVVIKITYNSPFSGMKLPSGVPVSEIGLGALFIFYPCLGLSAWITASLSIERCLCVCAPLKVKEILTTKKITFLLLIMAAYQLVYIFLLFMYPGPPYNIPNQWRALFFNCSCSFPSFISFFLVLVSTTLLVVRLKQNLEWRNEAAKQSNQTSGGSKERKAARCVVAICVIFIICFTPNIVLFVMSLGYPTFAVNDPYLGNLKKLMYALSSLFQLVSSSVNIIVYYRMGTKYREVFTALFCRKKF</sequence>
<protein>
    <recommendedName>
        <fullName evidence="9">G-protein coupled receptors family 1 profile domain-containing protein</fullName>
    </recommendedName>
</protein>
<keyword evidence="7" id="KW-0807">Transducer</keyword>
<gene>
    <name evidence="10" type="ORF">RRG08_027204</name>
</gene>
<comment type="subcellular location">
    <subcellularLocation>
        <location evidence="1">Membrane</location>
        <topology evidence="1">Multi-pass membrane protein</topology>
    </subcellularLocation>
</comment>
<comment type="caution">
    <text evidence="10">The sequence shown here is derived from an EMBL/GenBank/DDBJ whole genome shotgun (WGS) entry which is preliminary data.</text>
</comment>
<dbReference type="SUPFAM" id="SSF81321">
    <property type="entry name" value="Family A G protein-coupled receptor-like"/>
    <property type="match status" value="1"/>
</dbReference>
<evidence type="ECO:0000256" key="4">
    <source>
        <dbReference type="ARBA" id="ARBA00023040"/>
    </source>
</evidence>
<evidence type="ECO:0000313" key="10">
    <source>
        <dbReference type="EMBL" id="KAK3782030.1"/>
    </source>
</evidence>
<keyword evidence="11" id="KW-1185">Reference proteome</keyword>
<evidence type="ECO:0000256" key="1">
    <source>
        <dbReference type="ARBA" id="ARBA00004141"/>
    </source>
</evidence>
<accession>A0AAE1A6B8</accession>
<keyword evidence="3 8" id="KW-1133">Transmembrane helix</keyword>
<dbReference type="InterPro" id="IPR017452">
    <property type="entry name" value="GPCR_Rhodpsn_7TM"/>
</dbReference>
<feature type="transmembrane region" description="Helical" evidence="8">
    <location>
        <begin position="77"/>
        <end position="98"/>
    </location>
</feature>
<dbReference type="Proteomes" id="UP001283361">
    <property type="component" value="Unassembled WGS sequence"/>
</dbReference>
<dbReference type="Gene3D" id="1.20.1070.10">
    <property type="entry name" value="Rhodopsin 7-helix transmembrane proteins"/>
    <property type="match status" value="1"/>
</dbReference>
<feature type="transmembrane region" description="Helical" evidence="8">
    <location>
        <begin position="161"/>
        <end position="183"/>
    </location>
</feature>
<evidence type="ECO:0000259" key="9">
    <source>
        <dbReference type="PROSITE" id="PS50262"/>
    </source>
</evidence>
<evidence type="ECO:0000256" key="5">
    <source>
        <dbReference type="ARBA" id="ARBA00023136"/>
    </source>
</evidence>
<keyword evidence="2 8" id="KW-0812">Transmembrane</keyword>
<feature type="transmembrane region" description="Helical" evidence="8">
    <location>
        <begin position="253"/>
        <end position="274"/>
    </location>
</feature>
<keyword evidence="5 8" id="KW-0472">Membrane</keyword>
<feature type="transmembrane region" description="Helical" evidence="8">
    <location>
        <begin position="294"/>
        <end position="315"/>
    </location>
</feature>
<proteinExistence type="predicted"/>
<evidence type="ECO:0000256" key="3">
    <source>
        <dbReference type="ARBA" id="ARBA00022989"/>
    </source>
</evidence>
<dbReference type="PANTHER" id="PTHR24243">
    <property type="entry name" value="G-PROTEIN COUPLED RECEPTOR"/>
    <property type="match status" value="1"/>
</dbReference>
<keyword evidence="6" id="KW-0675">Receptor</keyword>
<organism evidence="10 11">
    <name type="scientific">Elysia crispata</name>
    <name type="common">lettuce slug</name>
    <dbReference type="NCBI Taxonomy" id="231223"/>
    <lineage>
        <taxon>Eukaryota</taxon>
        <taxon>Metazoa</taxon>
        <taxon>Spiralia</taxon>
        <taxon>Lophotrochozoa</taxon>
        <taxon>Mollusca</taxon>
        <taxon>Gastropoda</taxon>
        <taxon>Heterobranchia</taxon>
        <taxon>Euthyneura</taxon>
        <taxon>Panpulmonata</taxon>
        <taxon>Sacoglossa</taxon>
        <taxon>Placobranchoidea</taxon>
        <taxon>Plakobranchidae</taxon>
        <taxon>Elysia</taxon>
    </lineage>
</organism>
<keyword evidence="4" id="KW-0297">G-protein coupled receptor</keyword>
<reference evidence="10" key="1">
    <citation type="journal article" date="2023" name="G3 (Bethesda)">
        <title>A reference genome for the long-term kleptoplast-retaining sea slug Elysia crispata morphotype clarki.</title>
        <authorList>
            <person name="Eastman K.E."/>
            <person name="Pendleton A.L."/>
            <person name="Shaikh M.A."/>
            <person name="Suttiyut T."/>
            <person name="Ogas R."/>
            <person name="Tomko P."/>
            <person name="Gavelis G."/>
            <person name="Widhalm J.R."/>
            <person name="Wisecaver J.H."/>
        </authorList>
    </citation>
    <scope>NUCLEOTIDE SEQUENCE</scope>
    <source>
        <strain evidence="10">ECLA1</strain>
    </source>
</reference>
<dbReference type="GO" id="GO:0005886">
    <property type="term" value="C:plasma membrane"/>
    <property type="evidence" value="ECO:0007669"/>
    <property type="project" value="TreeGrafter"/>
</dbReference>
<evidence type="ECO:0000313" key="11">
    <source>
        <dbReference type="Proteomes" id="UP001283361"/>
    </source>
</evidence>
<dbReference type="Pfam" id="PF00001">
    <property type="entry name" value="7tm_1"/>
    <property type="match status" value="1"/>
</dbReference>
<evidence type="ECO:0000256" key="8">
    <source>
        <dbReference type="SAM" id="Phobius"/>
    </source>
</evidence>
<dbReference type="AlphaFoldDB" id="A0AAE1A6B8"/>
<name>A0AAE1A6B8_9GAST</name>
<feature type="domain" description="G-protein coupled receptors family 1 profile" evidence="9">
    <location>
        <begin position="50"/>
        <end position="314"/>
    </location>
</feature>
<feature type="transmembrane region" description="Helical" evidence="8">
    <location>
        <begin position="118"/>
        <end position="140"/>
    </location>
</feature>
<dbReference type="InterPro" id="IPR000276">
    <property type="entry name" value="GPCR_Rhodpsn"/>
</dbReference>
<feature type="transmembrane region" description="Helical" evidence="8">
    <location>
        <begin position="43"/>
        <end position="65"/>
    </location>
</feature>
<dbReference type="PROSITE" id="PS50262">
    <property type="entry name" value="G_PROTEIN_RECEP_F1_2"/>
    <property type="match status" value="1"/>
</dbReference>
<evidence type="ECO:0000256" key="2">
    <source>
        <dbReference type="ARBA" id="ARBA00022692"/>
    </source>
</evidence>
<feature type="transmembrane region" description="Helical" evidence="8">
    <location>
        <begin position="195"/>
        <end position="222"/>
    </location>
</feature>
<evidence type="ECO:0000256" key="7">
    <source>
        <dbReference type="ARBA" id="ARBA00023224"/>
    </source>
</evidence>
<dbReference type="PRINTS" id="PR00237">
    <property type="entry name" value="GPCRRHODOPSN"/>
</dbReference>
<evidence type="ECO:0000256" key="6">
    <source>
        <dbReference type="ARBA" id="ARBA00023170"/>
    </source>
</evidence>
<dbReference type="PANTHER" id="PTHR24243:SF230">
    <property type="entry name" value="G-PROTEIN COUPLED RECEPTORS FAMILY 1 PROFILE DOMAIN-CONTAINING PROTEIN"/>
    <property type="match status" value="1"/>
</dbReference>
<dbReference type="GO" id="GO:0004930">
    <property type="term" value="F:G protein-coupled receptor activity"/>
    <property type="evidence" value="ECO:0007669"/>
    <property type="project" value="UniProtKB-KW"/>
</dbReference>
<dbReference type="EMBL" id="JAWDGP010002547">
    <property type="protein sequence ID" value="KAK3782030.1"/>
    <property type="molecule type" value="Genomic_DNA"/>
</dbReference>